<dbReference type="SUPFAM" id="SSF52058">
    <property type="entry name" value="L domain-like"/>
    <property type="match status" value="1"/>
</dbReference>
<keyword evidence="2" id="KW-1185">Reference proteome</keyword>
<organism evidence="1 2">
    <name type="scientific">Cinchona calisaya</name>
    <dbReference type="NCBI Taxonomy" id="153742"/>
    <lineage>
        <taxon>Eukaryota</taxon>
        <taxon>Viridiplantae</taxon>
        <taxon>Streptophyta</taxon>
        <taxon>Embryophyta</taxon>
        <taxon>Tracheophyta</taxon>
        <taxon>Spermatophyta</taxon>
        <taxon>Magnoliopsida</taxon>
        <taxon>eudicotyledons</taxon>
        <taxon>Gunneridae</taxon>
        <taxon>Pentapetalae</taxon>
        <taxon>asterids</taxon>
        <taxon>lamiids</taxon>
        <taxon>Gentianales</taxon>
        <taxon>Rubiaceae</taxon>
        <taxon>Cinchonoideae</taxon>
        <taxon>Cinchoneae</taxon>
        <taxon>Cinchona</taxon>
    </lineage>
</organism>
<dbReference type="Proteomes" id="UP001630127">
    <property type="component" value="Unassembled WGS sequence"/>
</dbReference>
<dbReference type="PANTHER" id="PTHR15140">
    <property type="entry name" value="TUBULIN-SPECIFIC CHAPERONE E"/>
    <property type="match status" value="1"/>
</dbReference>
<dbReference type="InterPro" id="IPR032675">
    <property type="entry name" value="LRR_dom_sf"/>
</dbReference>
<protein>
    <submittedName>
        <fullName evidence="1">Uncharacterized protein</fullName>
    </submittedName>
</protein>
<proteinExistence type="predicted"/>
<gene>
    <name evidence="1" type="ORF">ACH5RR_041152</name>
</gene>
<comment type="caution">
    <text evidence="1">The sequence shown here is derived from an EMBL/GenBank/DDBJ whole genome shotgun (WGS) entry which is preliminary data.</text>
</comment>
<dbReference type="PANTHER" id="PTHR15140:SF39">
    <property type="entry name" value="LATE BLIGHT RESISTANCE PROTEIN HOMOLOG R1B-14"/>
    <property type="match status" value="1"/>
</dbReference>
<dbReference type="Gene3D" id="3.80.10.10">
    <property type="entry name" value="Ribonuclease Inhibitor"/>
    <property type="match status" value="1"/>
</dbReference>
<evidence type="ECO:0000313" key="1">
    <source>
        <dbReference type="EMBL" id="KAL3498420.1"/>
    </source>
</evidence>
<sequence length="98" mass="11381">MFPALDFLVQLESLKIAYCGRILDPGLLTLPQNLKKLTLSNFRLPWIHISAVGRLQNLEVLKLLSRSLEGGRWEMKDGEFLKLKYLKLHYEYCSVECL</sequence>
<dbReference type="EMBL" id="JBJUIK010000017">
    <property type="protein sequence ID" value="KAL3498420.1"/>
    <property type="molecule type" value="Genomic_DNA"/>
</dbReference>
<name>A0ABD2XWQ1_9GENT</name>
<reference evidence="1 2" key="1">
    <citation type="submission" date="2024-11" db="EMBL/GenBank/DDBJ databases">
        <title>A near-complete genome assembly of Cinchona calisaya.</title>
        <authorList>
            <person name="Lian D.C."/>
            <person name="Zhao X.W."/>
            <person name="Wei L."/>
        </authorList>
    </citation>
    <scope>NUCLEOTIDE SEQUENCE [LARGE SCALE GENOMIC DNA]</scope>
    <source>
        <tissue evidence="1">Nenye</tissue>
    </source>
</reference>
<evidence type="ECO:0000313" key="2">
    <source>
        <dbReference type="Proteomes" id="UP001630127"/>
    </source>
</evidence>
<dbReference type="AlphaFoldDB" id="A0ABD2XWQ1"/>
<accession>A0ABD2XWQ1</accession>